<evidence type="ECO:0000256" key="3">
    <source>
        <dbReference type="ARBA" id="ARBA00022475"/>
    </source>
</evidence>
<comment type="caution">
    <text evidence="9">The sequence shown here is derived from an EMBL/GenBank/DDBJ whole genome shotgun (WGS) entry which is preliminary data.</text>
</comment>
<dbReference type="Gene3D" id="3.30.240.20">
    <property type="entry name" value="bsu07140 like domains"/>
    <property type="match status" value="2"/>
</dbReference>
<evidence type="ECO:0000256" key="7">
    <source>
        <dbReference type="SAM" id="Phobius"/>
    </source>
</evidence>
<dbReference type="PANTHER" id="PTHR34582">
    <property type="entry name" value="UPF0702 TRANSMEMBRANE PROTEIN YCAP"/>
    <property type="match status" value="1"/>
</dbReference>
<dbReference type="AlphaFoldDB" id="A0A5D4MHH0"/>
<comment type="subcellular location">
    <subcellularLocation>
        <location evidence="1">Cell membrane</location>
        <topology evidence="1">Multi-pass membrane protein</topology>
    </subcellularLocation>
</comment>
<evidence type="ECO:0000256" key="5">
    <source>
        <dbReference type="ARBA" id="ARBA00022989"/>
    </source>
</evidence>
<dbReference type="EMBL" id="VTEG01000002">
    <property type="protein sequence ID" value="TYS00879.1"/>
    <property type="molecule type" value="Genomic_DNA"/>
</dbReference>
<keyword evidence="6 7" id="KW-0472">Membrane</keyword>
<evidence type="ECO:0000256" key="6">
    <source>
        <dbReference type="ARBA" id="ARBA00023136"/>
    </source>
</evidence>
<evidence type="ECO:0000313" key="10">
    <source>
        <dbReference type="Proteomes" id="UP000325182"/>
    </source>
</evidence>
<evidence type="ECO:0000256" key="2">
    <source>
        <dbReference type="ARBA" id="ARBA00006448"/>
    </source>
</evidence>
<reference evidence="9 10" key="1">
    <citation type="submission" date="2019-08" db="EMBL/GenBank/DDBJ databases">
        <title>Bacillus genomes from the desert of Cuatro Cienegas, Coahuila.</title>
        <authorList>
            <person name="Olmedo-Alvarez G."/>
        </authorList>
    </citation>
    <scope>NUCLEOTIDE SEQUENCE [LARGE SCALE GENOMIC DNA]</scope>
    <source>
        <strain evidence="9 10">CH128b_4D</strain>
    </source>
</reference>
<dbReference type="InterPro" id="IPR007353">
    <property type="entry name" value="DUF421"/>
</dbReference>
<keyword evidence="5 7" id="KW-1133">Transmembrane helix</keyword>
<proteinExistence type="inferred from homology"/>
<dbReference type="PANTHER" id="PTHR34582:SF6">
    <property type="entry name" value="UPF0702 TRANSMEMBRANE PROTEIN YCAP"/>
    <property type="match status" value="1"/>
</dbReference>
<dbReference type="Proteomes" id="UP000325182">
    <property type="component" value="Unassembled WGS sequence"/>
</dbReference>
<dbReference type="Pfam" id="PF04239">
    <property type="entry name" value="DUF421"/>
    <property type="match status" value="1"/>
</dbReference>
<feature type="transmembrane region" description="Helical" evidence="7">
    <location>
        <begin position="51"/>
        <end position="69"/>
    </location>
</feature>
<accession>A0A5D4MHH0</accession>
<feature type="transmembrane region" description="Helical" evidence="7">
    <location>
        <begin position="81"/>
        <end position="98"/>
    </location>
</feature>
<evidence type="ECO:0000256" key="1">
    <source>
        <dbReference type="ARBA" id="ARBA00004651"/>
    </source>
</evidence>
<dbReference type="GO" id="GO:0005886">
    <property type="term" value="C:plasma membrane"/>
    <property type="evidence" value="ECO:0007669"/>
    <property type="project" value="UniProtKB-SubCell"/>
</dbReference>
<evidence type="ECO:0000256" key="4">
    <source>
        <dbReference type="ARBA" id="ARBA00022692"/>
    </source>
</evidence>
<dbReference type="InterPro" id="IPR023090">
    <property type="entry name" value="UPF0702_alpha/beta_dom_sf"/>
</dbReference>
<name>A0A5D4MHH0_9BACI</name>
<keyword evidence="4 7" id="KW-0812">Transmembrane</keyword>
<feature type="transmembrane region" description="Helical" evidence="7">
    <location>
        <begin position="21"/>
        <end position="39"/>
    </location>
</feature>
<sequence>MCILKCAKRTYLKEERDVEEYLVIIIRTVFLYAVILFIFRVMGKREIGELSLLDLVVFIMIAEMAVLAIEEPKSELVNTLLPMGVLMLIQIITAFLSIKSKKFRELVDGKPTVLISHGKIDERAMRKQRYNFDDLLLQLREKDISNVADVEFAILEPSGTLSVIKKDVKSGKGSLTLPLILDGIIQQNHLEMIGKNEFWLRKSLREKDYHNLEEISFCSFQDGQFYVDLRDK</sequence>
<gene>
    <name evidence="9" type="ORF">FZC84_05145</name>
</gene>
<evidence type="ECO:0000259" key="8">
    <source>
        <dbReference type="Pfam" id="PF04239"/>
    </source>
</evidence>
<protein>
    <submittedName>
        <fullName evidence="9">DUF421 domain-containing protein</fullName>
    </submittedName>
</protein>
<comment type="similarity">
    <text evidence="2">Belongs to the UPF0702 family.</text>
</comment>
<feature type="domain" description="YetF C-terminal" evidence="8">
    <location>
        <begin position="99"/>
        <end position="220"/>
    </location>
</feature>
<organism evidence="9 10">
    <name type="scientific">Rossellomorea vietnamensis</name>
    <dbReference type="NCBI Taxonomy" id="218284"/>
    <lineage>
        <taxon>Bacteria</taxon>
        <taxon>Bacillati</taxon>
        <taxon>Bacillota</taxon>
        <taxon>Bacilli</taxon>
        <taxon>Bacillales</taxon>
        <taxon>Bacillaceae</taxon>
        <taxon>Rossellomorea</taxon>
    </lineage>
</organism>
<evidence type="ECO:0000313" key="9">
    <source>
        <dbReference type="EMBL" id="TYS00879.1"/>
    </source>
</evidence>
<keyword evidence="3" id="KW-1003">Cell membrane</keyword>